<name>A0A0F9ZTY8_TRIHA</name>
<reference evidence="3" key="1">
    <citation type="journal article" date="2015" name="Genome Announc.">
        <title>Draft whole-genome sequence of the biocontrol agent Trichoderma harzianum T6776.</title>
        <authorList>
            <person name="Baroncelli R."/>
            <person name="Piaggeschi G."/>
            <person name="Fiorini L."/>
            <person name="Bertolini E."/>
            <person name="Zapparata A."/>
            <person name="Pe M.E."/>
            <person name="Sarrocco S."/>
            <person name="Vannacci G."/>
        </authorList>
    </citation>
    <scope>NUCLEOTIDE SEQUENCE [LARGE SCALE GENOMIC DNA]</scope>
    <source>
        <strain evidence="3">T6776</strain>
    </source>
</reference>
<evidence type="ECO:0000313" key="2">
    <source>
        <dbReference type="EMBL" id="KKO96568.1"/>
    </source>
</evidence>
<accession>A0A0F9ZTY8</accession>
<feature type="chain" id="PRO_5002530662" evidence="1">
    <location>
        <begin position="23"/>
        <end position="296"/>
    </location>
</feature>
<evidence type="ECO:0000256" key="1">
    <source>
        <dbReference type="SAM" id="SignalP"/>
    </source>
</evidence>
<dbReference type="AlphaFoldDB" id="A0A0F9ZTY8"/>
<dbReference type="OrthoDB" id="10276078at2759"/>
<dbReference type="EMBL" id="JOKZ01000837">
    <property type="protein sequence ID" value="KKO96568.1"/>
    <property type="molecule type" value="Genomic_DNA"/>
</dbReference>
<proteinExistence type="predicted"/>
<feature type="signal peptide" evidence="1">
    <location>
        <begin position="1"/>
        <end position="22"/>
    </location>
</feature>
<dbReference type="Proteomes" id="UP000034112">
    <property type="component" value="Unassembled WGS sequence"/>
</dbReference>
<sequence>MMLLKSLRAVSSLLPLISTVRGDTYYKCTAGGAANYPDYDSWGDCQKAWNMLVLQQTGCDGVAWLPDTYRSTQYGYCVAQMRSKKAGGSGIDSTLVGASFNMLAVQCAGLGEWVYSDNSGIAQVYIVNRQVDRRFGLINGTEAPLLDTDVAVRASAVNRRDCDNGTTLFSRFRCVLHQIKLTFERKIRLTRNPNRQTALAAMVVDDMRRNRGNTIHLAQTIHGEGGDATFAAVLDSGTWGNLLATAGEDNVLEAVRVSLATLDNQPGAAVISGNLDGGSTARFIAAANDDIFALAA</sequence>
<keyword evidence="1" id="KW-0732">Signal</keyword>
<comment type="caution">
    <text evidence="2">The sequence shown here is derived from an EMBL/GenBank/DDBJ whole genome shotgun (WGS) entry which is preliminary data.</text>
</comment>
<organism evidence="2 3">
    <name type="scientific">Trichoderma harzianum</name>
    <name type="common">Hypocrea lixii</name>
    <dbReference type="NCBI Taxonomy" id="5544"/>
    <lineage>
        <taxon>Eukaryota</taxon>
        <taxon>Fungi</taxon>
        <taxon>Dikarya</taxon>
        <taxon>Ascomycota</taxon>
        <taxon>Pezizomycotina</taxon>
        <taxon>Sordariomycetes</taxon>
        <taxon>Hypocreomycetidae</taxon>
        <taxon>Hypocreales</taxon>
        <taxon>Hypocreaceae</taxon>
        <taxon>Trichoderma</taxon>
    </lineage>
</organism>
<evidence type="ECO:0000313" key="3">
    <source>
        <dbReference type="Proteomes" id="UP000034112"/>
    </source>
</evidence>
<gene>
    <name evidence="2" type="ORF">THAR02_11328</name>
</gene>
<protein>
    <submittedName>
        <fullName evidence="2">Uncharacterized protein</fullName>
    </submittedName>
</protein>